<dbReference type="InterPro" id="IPR036860">
    <property type="entry name" value="SH2_dom_sf"/>
</dbReference>
<name>A0A7R9H250_TIMCR</name>
<dbReference type="InterPro" id="IPR024159">
    <property type="entry name" value="Cbl_PTB"/>
</dbReference>
<dbReference type="PROSITE" id="PS51506">
    <property type="entry name" value="CBL_PTB"/>
    <property type="match status" value="1"/>
</dbReference>
<feature type="region of interest" description="Disordered" evidence="7">
    <location>
        <begin position="543"/>
        <end position="571"/>
    </location>
</feature>
<feature type="region of interest" description="Disordered" evidence="7">
    <location>
        <begin position="317"/>
        <end position="383"/>
    </location>
</feature>
<dbReference type="GO" id="GO:0008270">
    <property type="term" value="F:zinc ion binding"/>
    <property type="evidence" value="ECO:0007669"/>
    <property type="project" value="UniProtKB-KW"/>
</dbReference>
<feature type="compositionally biased region" description="Pro residues" evidence="7">
    <location>
        <begin position="348"/>
        <end position="358"/>
    </location>
</feature>
<dbReference type="GO" id="GO:0030971">
    <property type="term" value="F:receptor tyrosine kinase binding"/>
    <property type="evidence" value="ECO:0007669"/>
    <property type="project" value="TreeGrafter"/>
</dbReference>
<dbReference type="Pfam" id="PF02762">
    <property type="entry name" value="Cbl_N3"/>
    <property type="match status" value="1"/>
</dbReference>
<accession>A0A7R9H250</accession>
<evidence type="ECO:0000256" key="1">
    <source>
        <dbReference type="ARBA" id="ARBA00022723"/>
    </source>
</evidence>
<dbReference type="SMART" id="SM00184">
    <property type="entry name" value="RING"/>
    <property type="match status" value="1"/>
</dbReference>
<dbReference type="Gene3D" id="3.30.505.10">
    <property type="entry name" value="SH2 domain"/>
    <property type="match status" value="1"/>
</dbReference>
<feature type="domain" description="UBA" evidence="8">
    <location>
        <begin position="584"/>
        <end position="624"/>
    </location>
</feature>
<evidence type="ECO:0000256" key="4">
    <source>
        <dbReference type="ARBA" id="ARBA00022837"/>
    </source>
</evidence>
<keyword evidence="1 6" id="KW-0479">Metal-binding</keyword>
<dbReference type="InterPro" id="IPR017907">
    <property type="entry name" value="Znf_RING_CS"/>
</dbReference>
<dbReference type="SUPFAM" id="SSF57850">
    <property type="entry name" value="RING/U-box"/>
    <property type="match status" value="1"/>
</dbReference>
<dbReference type="SUPFAM" id="SSF46934">
    <property type="entry name" value="UBA-like"/>
    <property type="match status" value="1"/>
</dbReference>
<gene>
    <name evidence="11" type="ORF">TCEB3V08_LOCUS7797</name>
</gene>
<feature type="compositionally biased region" description="Polar residues" evidence="7">
    <location>
        <begin position="418"/>
        <end position="431"/>
    </location>
</feature>
<dbReference type="GO" id="GO:0061630">
    <property type="term" value="F:ubiquitin protein ligase activity"/>
    <property type="evidence" value="ECO:0007669"/>
    <property type="project" value="UniProtKB-EC"/>
</dbReference>
<comment type="domain">
    <text evidence="6">The N-terminus is composed of the phosphotyrosine binding (PTB) domain, a short linker region and the RING-type zinc finger. The PTB domain, which is also called TKB (tyrosine kinase binding) domain, is composed of three different subdomains: a four-helix bundle (4H), a calcium-binding EF hand and a divergent SH2 domain.</text>
</comment>
<comment type="catalytic activity">
    <reaction evidence="6">
        <text>S-ubiquitinyl-[E2 ubiquitin-conjugating enzyme]-L-cysteine + [acceptor protein]-L-lysine = [E2 ubiquitin-conjugating enzyme]-L-cysteine + N(6)-ubiquitinyl-[acceptor protein]-L-lysine.</text>
        <dbReference type="EC" id="2.3.2.27"/>
    </reaction>
</comment>
<dbReference type="UniPathway" id="UPA00143"/>
<feature type="domain" description="Cbl-PTB" evidence="10">
    <location>
        <begin position="1"/>
        <end position="140"/>
    </location>
</feature>
<dbReference type="PANTHER" id="PTHR23007:SF11">
    <property type="entry name" value="E3 UBIQUITIN-PROTEIN LIGASE CBL"/>
    <property type="match status" value="1"/>
</dbReference>
<dbReference type="Pfam" id="PF02761">
    <property type="entry name" value="Cbl_N2"/>
    <property type="match status" value="1"/>
</dbReference>
<dbReference type="PROSITE" id="PS50030">
    <property type="entry name" value="UBA"/>
    <property type="match status" value="1"/>
</dbReference>
<evidence type="ECO:0000259" key="10">
    <source>
        <dbReference type="PROSITE" id="PS51506"/>
    </source>
</evidence>
<feature type="region of interest" description="Disordered" evidence="7">
    <location>
        <begin position="418"/>
        <end position="486"/>
    </location>
</feature>
<dbReference type="GO" id="GO:0023051">
    <property type="term" value="P:regulation of signaling"/>
    <property type="evidence" value="ECO:0007669"/>
    <property type="project" value="InterPro"/>
</dbReference>
<dbReference type="PROSITE" id="PS00518">
    <property type="entry name" value="ZF_RING_1"/>
    <property type="match status" value="1"/>
</dbReference>
<dbReference type="Gene3D" id="3.30.40.10">
    <property type="entry name" value="Zinc/RING finger domain, C3HC4 (zinc finger)"/>
    <property type="match status" value="1"/>
</dbReference>
<dbReference type="InterPro" id="IPR001841">
    <property type="entry name" value="Znf_RING"/>
</dbReference>
<dbReference type="InterPro" id="IPR014741">
    <property type="entry name" value="Adaptor_Cbl_EF_hand-like"/>
</dbReference>
<keyword evidence="6" id="KW-0808">Transferase</keyword>
<keyword evidence="3 6" id="KW-0862">Zinc</keyword>
<dbReference type="CDD" id="cd09920">
    <property type="entry name" value="SH2_Cbl-b_TKB"/>
    <property type="match status" value="1"/>
</dbReference>
<dbReference type="SUPFAM" id="SSF55550">
    <property type="entry name" value="SH2 domain"/>
    <property type="match status" value="1"/>
</dbReference>
<feature type="compositionally biased region" description="Basic and acidic residues" evidence="7">
    <location>
        <begin position="561"/>
        <end position="570"/>
    </location>
</feature>
<dbReference type="EC" id="2.3.2.27" evidence="6"/>
<dbReference type="EMBL" id="OC319325">
    <property type="protein sequence ID" value="CAD7405046.1"/>
    <property type="molecule type" value="Genomic_DNA"/>
</dbReference>
<dbReference type="GO" id="GO:0005886">
    <property type="term" value="C:plasma membrane"/>
    <property type="evidence" value="ECO:0007669"/>
    <property type="project" value="TreeGrafter"/>
</dbReference>
<dbReference type="InterPro" id="IPR013083">
    <property type="entry name" value="Znf_RING/FYVE/PHD"/>
</dbReference>
<dbReference type="PANTHER" id="PTHR23007">
    <property type="entry name" value="CBL"/>
    <property type="match status" value="1"/>
</dbReference>
<dbReference type="Pfam" id="PF13920">
    <property type="entry name" value="zf-C3HC4_3"/>
    <property type="match status" value="1"/>
</dbReference>
<feature type="domain" description="RING-type" evidence="9">
    <location>
        <begin position="170"/>
        <end position="209"/>
    </location>
</feature>
<dbReference type="InterPro" id="IPR024162">
    <property type="entry name" value="Adaptor_Cbl"/>
</dbReference>
<dbReference type="CDD" id="cd14318">
    <property type="entry name" value="UBA_Cbl_like"/>
    <property type="match status" value="1"/>
</dbReference>
<evidence type="ECO:0000259" key="8">
    <source>
        <dbReference type="PROSITE" id="PS50030"/>
    </source>
</evidence>
<sequence>MNGRWRGRDPCRVAIDLSIPPSVGYLSRTTVFVFRLFQPWTTLLRNWQILAVTHPGYVAFLTYDEVKARLQKYITKPGSYVFRLSCTRLGQWAIGYVTADGDILQTIPQNKSLCQALLDGYREGFYLFPDGRNVNPDLSWAVQPTPEDHIKVTQEQYELYCEMGSTFQLCKICAENDKDIRIEPCGHLLCTPCLTSWQDSEGQGCPFCRAEIKGTEQIVVDPFDPKRQHKAGSMGNLVDLDEDEEVAETRRNELNDLSASHDELGTTSSIRNRTSTLLSIALTSGDSLRNAVRASSTQDLNSWNCNNSCLQALALSPRSELSDSRGGRSPMISPRSSPQLHRRGVTPVVPPPPLPPRRASPTLGSPTNSSSSHLSVPNEEAPPPPCTCVVTVITQDTDQSNTSPAMLDTRYDVLATSGTSSTTAPRTSSNCHVRHQSCPSLPSSSAVALPSKSHTTPMFPPSLPPQVVAPVPPSSQGPPLQRQHSGGNTIHYAELADITEEPSYENTVIVHGNPQTMKSLHSTSETDMMSSVAYSKIVSLSGSENRLTGSSSGGPSNGRPWGKEASEAQKQHYQRGETSVAYENLNMDYIMQLTSEGYAQDAVIRALGITRNDIEMAWDILHEFATKQTSA</sequence>
<keyword evidence="6" id="KW-0833">Ubl conjugation pathway</keyword>
<dbReference type="InterPro" id="IPR009060">
    <property type="entry name" value="UBA-like_sf"/>
</dbReference>
<evidence type="ECO:0000256" key="6">
    <source>
        <dbReference type="RuleBase" id="RU367001"/>
    </source>
</evidence>
<dbReference type="GO" id="GO:0045121">
    <property type="term" value="C:membrane raft"/>
    <property type="evidence" value="ECO:0007669"/>
    <property type="project" value="TreeGrafter"/>
</dbReference>
<evidence type="ECO:0000256" key="7">
    <source>
        <dbReference type="SAM" id="MobiDB-lite"/>
    </source>
</evidence>
<comment type="pathway">
    <text evidence="6">Protein modification; protein ubiquitination.</text>
</comment>
<dbReference type="FunFam" id="3.30.40.10:FF:000015">
    <property type="entry name" value="E3 ubiquitin-protein ligase CBL"/>
    <property type="match status" value="1"/>
</dbReference>
<dbReference type="InterPro" id="IPR015940">
    <property type="entry name" value="UBA"/>
</dbReference>
<evidence type="ECO:0000256" key="2">
    <source>
        <dbReference type="ARBA" id="ARBA00022771"/>
    </source>
</evidence>
<dbReference type="GO" id="GO:0017124">
    <property type="term" value="F:SH3 domain binding"/>
    <property type="evidence" value="ECO:0007669"/>
    <property type="project" value="TreeGrafter"/>
</dbReference>
<dbReference type="CDD" id="cd16708">
    <property type="entry name" value="RING-HC_Cbl"/>
    <property type="match status" value="1"/>
</dbReference>
<dbReference type="GO" id="GO:0001784">
    <property type="term" value="F:phosphotyrosine residue binding"/>
    <property type="evidence" value="ECO:0007669"/>
    <property type="project" value="UniProtKB-UniRule"/>
</dbReference>
<dbReference type="GO" id="GO:0016567">
    <property type="term" value="P:protein ubiquitination"/>
    <property type="evidence" value="ECO:0007669"/>
    <property type="project" value="UniProtKB-UniPathway"/>
</dbReference>
<keyword evidence="4 6" id="KW-0106">Calcium</keyword>
<comment type="function">
    <text evidence="6">E3 ubiquitin-protein ligase which accepts ubiquitin from specific E2 ubiquitin-conjugating enzymes, and transfers it to substrates, generally promoting their degradation by the proteasome.</text>
</comment>
<dbReference type="Gene3D" id="1.10.8.10">
    <property type="entry name" value="DNA helicase RuvA subunit, C-terminal domain"/>
    <property type="match status" value="1"/>
</dbReference>
<feature type="compositionally biased region" description="Polar residues" evidence="7">
    <location>
        <begin position="362"/>
        <end position="375"/>
    </location>
</feature>
<feature type="compositionally biased region" description="Low complexity" evidence="7">
    <location>
        <begin position="437"/>
        <end position="453"/>
    </location>
</feature>
<evidence type="ECO:0000259" key="9">
    <source>
        <dbReference type="PROSITE" id="PS50089"/>
    </source>
</evidence>
<dbReference type="PROSITE" id="PS50089">
    <property type="entry name" value="ZF_RING_2"/>
    <property type="match status" value="1"/>
</dbReference>
<dbReference type="AlphaFoldDB" id="A0A7R9H250"/>
<evidence type="ECO:0000313" key="11">
    <source>
        <dbReference type="EMBL" id="CAD7405046.1"/>
    </source>
</evidence>
<proteinExistence type="predicted"/>
<dbReference type="GO" id="GO:0007165">
    <property type="term" value="P:signal transduction"/>
    <property type="evidence" value="ECO:0007669"/>
    <property type="project" value="TreeGrafter"/>
</dbReference>
<dbReference type="GO" id="GO:0005509">
    <property type="term" value="F:calcium ion binding"/>
    <property type="evidence" value="ECO:0007669"/>
    <property type="project" value="UniProtKB-UniRule"/>
</dbReference>
<protein>
    <recommendedName>
        <fullName evidence="6">E3 ubiquitin-protein ligase CBL</fullName>
        <ecNumber evidence="6">2.3.2.27</ecNumber>
    </recommendedName>
</protein>
<reference evidence="11" key="1">
    <citation type="submission" date="2020-11" db="EMBL/GenBank/DDBJ databases">
        <authorList>
            <person name="Tran Van P."/>
        </authorList>
    </citation>
    <scope>NUCLEOTIDE SEQUENCE</scope>
</reference>
<dbReference type="InterPro" id="IPR014742">
    <property type="entry name" value="Adaptor_Cbl_SH2-like"/>
</dbReference>
<dbReference type="FunFam" id="3.30.505.10:FF:000007">
    <property type="entry name" value="E3 ubiquitin-protein ligase CBL"/>
    <property type="match status" value="1"/>
</dbReference>
<organism evidence="11">
    <name type="scientific">Timema cristinae</name>
    <name type="common">Walking stick</name>
    <dbReference type="NCBI Taxonomy" id="61476"/>
    <lineage>
        <taxon>Eukaryota</taxon>
        <taxon>Metazoa</taxon>
        <taxon>Ecdysozoa</taxon>
        <taxon>Arthropoda</taxon>
        <taxon>Hexapoda</taxon>
        <taxon>Insecta</taxon>
        <taxon>Pterygota</taxon>
        <taxon>Neoptera</taxon>
        <taxon>Polyneoptera</taxon>
        <taxon>Phasmatodea</taxon>
        <taxon>Timematodea</taxon>
        <taxon>Timematoidea</taxon>
        <taxon>Timematidae</taxon>
        <taxon>Timema</taxon>
    </lineage>
</organism>
<evidence type="ECO:0000256" key="5">
    <source>
        <dbReference type="PROSITE-ProRule" id="PRU00175"/>
    </source>
</evidence>
<keyword evidence="2 5" id="KW-0863">Zinc-finger</keyword>
<evidence type="ECO:0000256" key="3">
    <source>
        <dbReference type="ARBA" id="ARBA00022833"/>
    </source>
</evidence>